<organism evidence="1 2">
    <name type="scientific">Klebsiella quasipneumoniae</name>
    <dbReference type="NCBI Taxonomy" id="1463165"/>
    <lineage>
        <taxon>Bacteria</taxon>
        <taxon>Pseudomonadati</taxon>
        <taxon>Pseudomonadota</taxon>
        <taxon>Gammaproteobacteria</taxon>
        <taxon>Enterobacterales</taxon>
        <taxon>Enterobacteriaceae</taxon>
        <taxon>Klebsiella/Raoultella group</taxon>
        <taxon>Klebsiella</taxon>
        <taxon>Klebsiella pneumoniae complex</taxon>
    </lineage>
</organism>
<dbReference type="Pfam" id="PF05930">
    <property type="entry name" value="Phage_AlpA"/>
    <property type="match status" value="1"/>
</dbReference>
<reference evidence="1 2" key="1">
    <citation type="submission" date="2017-09" db="EMBL/GenBank/DDBJ databases">
        <title>Mdr eskape-Ghana.</title>
        <authorList>
            <person name="Agyepong N."/>
            <person name="Janice J."/>
            <person name="Samuelsen O."/>
            <person name="Owusu-Ofori A."/>
            <person name="Sundsfjord A."/>
            <person name="Essack S."/>
            <person name="Pedersen T."/>
        </authorList>
    </citation>
    <scope>NUCLEOTIDE SEQUENCE [LARGE SCALE GENOMIC DNA]</scope>
    <source>
        <strain evidence="1 2">46</strain>
    </source>
</reference>
<dbReference type="EMBL" id="NXHG01000005">
    <property type="protein sequence ID" value="PCM61644.1"/>
    <property type="molecule type" value="Genomic_DNA"/>
</dbReference>
<dbReference type="InterPro" id="IPR052931">
    <property type="entry name" value="Prophage_regulatory_activator"/>
</dbReference>
<dbReference type="Proteomes" id="UP000217648">
    <property type="component" value="Unassembled WGS sequence"/>
</dbReference>
<gene>
    <name evidence="1" type="ORF">CP911_12065</name>
</gene>
<dbReference type="InterPro" id="IPR010260">
    <property type="entry name" value="AlpA"/>
</dbReference>
<dbReference type="Gene3D" id="1.10.238.160">
    <property type="match status" value="1"/>
</dbReference>
<protein>
    <submittedName>
        <fullName evidence="1">AlpA family transcriptional regulator</fullName>
    </submittedName>
</protein>
<dbReference type="InterPro" id="IPR009061">
    <property type="entry name" value="DNA-bd_dom_put_sf"/>
</dbReference>
<evidence type="ECO:0000313" key="1">
    <source>
        <dbReference type="EMBL" id="PCM61644.1"/>
    </source>
</evidence>
<dbReference type="RefSeq" id="WP_004202379.1">
    <property type="nucleotide sequence ID" value="NZ_AOGO01000007.1"/>
</dbReference>
<dbReference type="SUPFAM" id="SSF46955">
    <property type="entry name" value="Putative DNA-binding domain"/>
    <property type="match status" value="1"/>
</dbReference>
<dbReference type="AlphaFoldDB" id="A0A2A5ML43"/>
<evidence type="ECO:0000313" key="2">
    <source>
        <dbReference type="Proteomes" id="UP000217648"/>
    </source>
</evidence>
<dbReference type="PANTHER" id="PTHR36154">
    <property type="entry name" value="DNA-BINDING TRANSCRIPTIONAL ACTIVATOR ALPA"/>
    <property type="match status" value="1"/>
</dbReference>
<dbReference type="PANTHER" id="PTHR36154:SF1">
    <property type="entry name" value="DNA-BINDING TRANSCRIPTIONAL ACTIVATOR ALPA"/>
    <property type="match status" value="1"/>
</dbReference>
<name>A0A2A5ML43_9ENTR</name>
<accession>A0A2A5ML43</accession>
<comment type="caution">
    <text evidence="1">The sequence shown here is derived from an EMBL/GenBank/DDBJ whole genome shotgun (WGS) entry which is preliminary data.</text>
</comment>
<sequence>MKMYLMDLKQVCEATGFRKTAIYDWMKKGTFPHPVKIGRSVRWPSDEIEEWINGHISHRDNGAD</sequence>
<proteinExistence type="predicted"/>